<dbReference type="InterPro" id="IPR027392">
    <property type="entry name" value="TF_Znf"/>
</dbReference>
<keyword evidence="4" id="KW-1185">Reference proteome</keyword>
<name>A0A7W7RM66_9ACTN</name>
<dbReference type="AlphaFoldDB" id="A0A7W7RM66"/>
<evidence type="ECO:0000313" key="3">
    <source>
        <dbReference type="EMBL" id="MBB4934016.1"/>
    </source>
</evidence>
<proteinExistence type="predicted"/>
<accession>A0A7W7RM66</accession>
<evidence type="ECO:0000256" key="1">
    <source>
        <dbReference type="SAM" id="MobiDB-lite"/>
    </source>
</evidence>
<feature type="region of interest" description="Disordered" evidence="1">
    <location>
        <begin position="31"/>
        <end position="105"/>
    </location>
</feature>
<feature type="domain" description="Transcription factor zinc-finger" evidence="2">
    <location>
        <begin position="1"/>
        <end position="32"/>
    </location>
</feature>
<dbReference type="EMBL" id="JACHJT010000001">
    <property type="protein sequence ID" value="MBB4934016.1"/>
    <property type="molecule type" value="Genomic_DNA"/>
</dbReference>
<dbReference type="Pfam" id="PF13453">
    <property type="entry name" value="Zn_ribbon_TFIIB"/>
    <property type="match status" value="1"/>
</dbReference>
<organism evidence="3 4">
    <name type="scientific">Lipingzhangella halophila</name>
    <dbReference type="NCBI Taxonomy" id="1783352"/>
    <lineage>
        <taxon>Bacteria</taxon>
        <taxon>Bacillati</taxon>
        <taxon>Actinomycetota</taxon>
        <taxon>Actinomycetes</taxon>
        <taxon>Streptosporangiales</taxon>
        <taxon>Nocardiopsidaceae</taxon>
        <taxon>Lipingzhangella</taxon>
    </lineage>
</organism>
<dbReference type="Proteomes" id="UP000523007">
    <property type="component" value="Unassembled WGS sequence"/>
</dbReference>
<sequence>MQTFDRQGVHIDRCGDCSGIFLDRGELEQLVDAEQKHNSAPPPDPEMRQQPQPQPQRPAYGGYRDSPRPYRSYPDSPKPYGSYPDSPKPYGQRRRKKSFLESLFD</sequence>
<evidence type="ECO:0000313" key="4">
    <source>
        <dbReference type="Proteomes" id="UP000523007"/>
    </source>
</evidence>
<comment type="caution">
    <text evidence="3">The sequence shown here is derived from an EMBL/GenBank/DDBJ whole genome shotgun (WGS) entry which is preliminary data.</text>
</comment>
<evidence type="ECO:0000259" key="2">
    <source>
        <dbReference type="Pfam" id="PF13453"/>
    </source>
</evidence>
<reference evidence="3 4" key="1">
    <citation type="submission" date="2020-08" db="EMBL/GenBank/DDBJ databases">
        <title>Sequencing the genomes of 1000 actinobacteria strains.</title>
        <authorList>
            <person name="Klenk H.-P."/>
        </authorList>
    </citation>
    <scope>NUCLEOTIDE SEQUENCE [LARGE SCALE GENOMIC DNA]</scope>
    <source>
        <strain evidence="3 4">DSM 102030</strain>
    </source>
</reference>
<gene>
    <name evidence="3" type="ORF">F4561_004836</name>
</gene>
<protein>
    <recommendedName>
        <fullName evidence="2">Transcription factor zinc-finger domain-containing protein</fullName>
    </recommendedName>
</protein>